<proteinExistence type="predicted"/>
<organism evidence="1 2">
    <name type="scientific">Catharanthus roseus</name>
    <name type="common">Madagascar periwinkle</name>
    <name type="synonym">Vinca rosea</name>
    <dbReference type="NCBI Taxonomy" id="4058"/>
    <lineage>
        <taxon>Eukaryota</taxon>
        <taxon>Viridiplantae</taxon>
        <taxon>Streptophyta</taxon>
        <taxon>Embryophyta</taxon>
        <taxon>Tracheophyta</taxon>
        <taxon>Spermatophyta</taxon>
        <taxon>Magnoliopsida</taxon>
        <taxon>eudicotyledons</taxon>
        <taxon>Gunneridae</taxon>
        <taxon>Pentapetalae</taxon>
        <taxon>asterids</taxon>
        <taxon>lamiids</taxon>
        <taxon>Gentianales</taxon>
        <taxon>Apocynaceae</taxon>
        <taxon>Rauvolfioideae</taxon>
        <taxon>Vinceae</taxon>
        <taxon>Catharanthinae</taxon>
        <taxon>Catharanthus</taxon>
    </lineage>
</organism>
<keyword evidence="2" id="KW-1185">Reference proteome</keyword>
<name>A0ACC0AFV1_CATRO</name>
<dbReference type="EMBL" id="CM044706">
    <property type="protein sequence ID" value="KAI5658863.1"/>
    <property type="molecule type" value="Genomic_DNA"/>
</dbReference>
<sequence>MNKTVLNLKGAKMGSALILSVSHLFYVYMSKNMLEVWNISGLDLSTLCRKAGSWLECVELLFRKGENLLENIAFMLWGLWRDMNWDDQEINELIHGQITRARQEDQGI</sequence>
<dbReference type="Proteomes" id="UP001060085">
    <property type="component" value="Linkage Group LG06"/>
</dbReference>
<protein>
    <submittedName>
        <fullName evidence="1">Uncharacterized protein</fullName>
    </submittedName>
</protein>
<comment type="caution">
    <text evidence="1">The sequence shown here is derived from an EMBL/GenBank/DDBJ whole genome shotgun (WGS) entry which is preliminary data.</text>
</comment>
<reference evidence="2" key="1">
    <citation type="journal article" date="2023" name="Nat. Plants">
        <title>Single-cell RNA sequencing provides a high-resolution roadmap for understanding the multicellular compartmentation of specialized metabolism.</title>
        <authorList>
            <person name="Sun S."/>
            <person name="Shen X."/>
            <person name="Li Y."/>
            <person name="Li Y."/>
            <person name="Wang S."/>
            <person name="Li R."/>
            <person name="Zhang H."/>
            <person name="Shen G."/>
            <person name="Guo B."/>
            <person name="Wei J."/>
            <person name="Xu J."/>
            <person name="St-Pierre B."/>
            <person name="Chen S."/>
            <person name="Sun C."/>
        </authorList>
    </citation>
    <scope>NUCLEOTIDE SEQUENCE [LARGE SCALE GENOMIC DNA]</scope>
</reference>
<evidence type="ECO:0000313" key="2">
    <source>
        <dbReference type="Proteomes" id="UP001060085"/>
    </source>
</evidence>
<evidence type="ECO:0000313" key="1">
    <source>
        <dbReference type="EMBL" id="KAI5658863.1"/>
    </source>
</evidence>
<accession>A0ACC0AFV1</accession>
<gene>
    <name evidence="1" type="ORF">M9H77_27656</name>
</gene>